<feature type="compositionally biased region" description="Basic and acidic residues" evidence="11">
    <location>
        <begin position="420"/>
        <end position="442"/>
    </location>
</feature>
<keyword evidence="4 12" id="KW-0812">Transmembrane</keyword>
<evidence type="ECO:0000256" key="9">
    <source>
        <dbReference type="ARBA" id="ARBA00023319"/>
    </source>
</evidence>
<evidence type="ECO:0000256" key="11">
    <source>
        <dbReference type="SAM" id="MobiDB-lite"/>
    </source>
</evidence>
<evidence type="ECO:0000256" key="2">
    <source>
        <dbReference type="ARBA" id="ARBA00009491"/>
    </source>
</evidence>
<dbReference type="GO" id="GO:0016020">
    <property type="term" value="C:membrane"/>
    <property type="evidence" value="ECO:0007669"/>
    <property type="project" value="TreeGrafter"/>
</dbReference>
<feature type="region of interest" description="Disordered" evidence="11">
    <location>
        <begin position="563"/>
        <end position="753"/>
    </location>
</feature>
<evidence type="ECO:0000256" key="6">
    <source>
        <dbReference type="ARBA" id="ARBA00022989"/>
    </source>
</evidence>
<dbReference type="GO" id="GO:0012505">
    <property type="term" value="C:endomembrane system"/>
    <property type="evidence" value="ECO:0007669"/>
    <property type="project" value="UniProtKB-SubCell"/>
</dbReference>
<dbReference type="Gene3D" id="2.60.40.10">
    <property type="entry name" value="Immunoglobulins"/>
    <property type="match status" value="1"/>
</dbReference>
<evidence type="ECO:0000256" key="4">
    <source>
        <dbReference type="ARBA" id="ARBA00022692"/>
    </source>
</evidence>
<feature type="region of interest" description="Disordered" evidence="11">
    <location>
        <begin position="379"/>
        <end position="529"/>
    </location>
</feature>
<evidence type="ECO:0000256" key="5">
    <source>
        <dbReference type="ARBA" id="ARBA00022949"/>
    </source>
</evidence>
<name>A0A8S4A785_9TELE</name>
<feature type="compositionally biased region" description="Basic and acidic residues" evidence="11">
    <location>
        <begin position="1"/>
        <end position="14"/>
    </location>
</feature>
<dbReference type="PROSITE" id="PS50835">
    <property type="entry name" value="IG_LIKE"/>
    <property type="match status" value="1"/>
</dbReference>
<organism evidence="14 15">
    <name type="scientific">Menidia menidia</name>
    <name type="common">Atlantic silverside</name>
    <dbReference type="NCBI Taxonomy" id="238744"/>
    <lineage>
        <taxon>Eukaryota</taxon>
        <taxon>Metazoa</taxon>
        <taxon>Chordata</taxon>
        <taxon>Craniata</taxon>
        <taxon>Vertebrata</taxon>
        <taxon>Euteleostomi</taxon>
        <taxon>Actinopterygii</taxon>
        <taxon>Neopterygii</taxon>
        <taxon>Teleostei</taxon>
        <taxon>Neoteleostei</taxon>
        <taxon>Acanthomorphata</taxon>
        <taxon>Ovalentaria</taxon>
        <taxon>Atherinomorphae</taxon>
        <taxon>Atheriniformes</taxon>
        <taxon>Atherinopsidae</taxon>
        <taxon>Menidiinae</taxon>
        <taxon>Menidia</taxon>
    </lineage>
</organism>
<feature type="compositionally biased region" description="Pro residues" evidence="11">
    <location>
        <begin position="711"/>
        <end position="724"/>
    </location>
</feature>
<feature type="transmembrane region" description="Helical" evidence="12">
    <location>
        <begin position="241"/>
        <end position="260"/>
    </location>
</feature>
<dbReference type="Pfam" id="PF05624">
    <property type="entry name" value="LSR"/>
    <property type="match status" value="1"/>
</dbReference>
<keyword evidence="8" id="KW-1015">Disulfide bond</keyword>
<keyword evidence="7 12" id="KW-0472">Membrane</keyword>
<feature type="transmembrane region" description="Helical" evidence="12">
    <location>
        <begin position="43"/>
        <end position="64"/>
    </location>
</feature>
<dbReference type="SUPFAM" id="SSF48726">
    <property type="entry name" value="Immunoglobulin"/>
    <property type="match status" value="1"/>
</dbReference>
<dbReference type="InterPro" id="IPR003599">
    <property type="entry name" value="Ig_sub"/>
</dbReference>
<feature type="domain" description="Ig-like" evidence="13">
    <location>
        <begin position="75"/>
        <end position="216"/>
    </location>
</feature>
<dbReference type="InterPro" id="IPR008664">
    <property type="entry name" value="LISCH7"/>
</dbReference>
<reference evidence="14" key="1">
    <citation type="submission" date="2021-05" db="EMBL/GenBank/DDBJ databases">
        <authorList>
            <person name="Tigano A."/>
        </authorList>
    </citation>
    <scope>NUCLEOTIDE SEQUENCE</scope>
</reference>
<dbReference type="PANTHER" id="PTHR15923">
    <property type="entry name" value="TRANSMEMBRANE AND IMMUNOGLOBULIN DOMAIN-CONTAINING PROTEIN"/>
    <property type="match status" value="1"/>
</dbReference>
<evidence type="ECO:0000313" key="15">
    <source>
        <dbReference type="Proteomes" id="UP000677803"/>
    </source>
</evidence>
<dbReference type="InterPro" id="IPR051874">
    <property type="entry name" value="Ig-like_domain-LISCH7"/>
</dbReference>
<feature type="compositionally biased region" description="Basic residues" evidence="11">
    <location>
        <begin position="443"/>
        <end position="453"/>
    </location>
</feature>
<feature type="region of interest" description="Disordered" evidence="11">
    <location>
        <begin position="1"/>
        <end position="21"/>
    </location>
</feature>
<keyword evidence="9" id="KW-0393">Immunoglobulin domain</keyword>
<feature type="compositionally biased region" description="Polar residues" evidence="11">
    <location>
        <begin position="592"/>
        <end position="602"/>
    </location>
</feature>
<feature type="compositionally biased region" description="Low complexity" evidence="11">
    <location>
        <begin position="383"/>
        <end position="395"/>
    </location>
</feature>
<dbReference type="SMART" id="SM00409">
    <property type="entry name" value="IG"/>
    <property type="match status" value="1"/>
</dbReference>
<evidence type="ECO:0000313" key="14">
    <source>
        <dbReference type="EMBL" id="CAG5858299.1"/>
    </source>
</evidence>
<evidence type="ECO:0000256" key="3">
    <source>
        <dbReference type="ARBA" id="ARBA00022427"/>
    </source>
</evidence>
<comment type="caution">
    <text evidence="14">The sequence shown here is derived from an EMBL/GenBank/DDBJ whole genome shotgun (WGS) entry which is preliminary data.</text>
</comment>
<evidence type="ECO:0000256" key="1">
    <source>
        <dbReference type="ARBA" id="ARBA00004435"/>
    </source>
</evidence>
<evidence type="ECO:0000256" key="10">
    <source>
        <dbReference type="ARBA" id="ARBA00046288"/>
    </source>
</evidence>
<evidence type="ECO:0000256" key="8">
    <source>
        <dbReference type="ARBA" id="ARBA00023157"/>
    </source>
</evidence>
<dbReference type="PANTHER" id="PTHR15923:SF7">
    <property type="entry name" value="IMMUNOGLOBULIN-LIKE DOMAIN-CONTAINING RECEPTOR 2 ISOFORM X1"/>
    <property type="match status" value="1"/>
</dbReference>
<evidence type="ECO:0000259" key="13">
    <source>
        <dbReference type="PROSITE" id="PS50835"/>
    </source>
</evidence>
<dbReference type="InterPro" id="IPR013783">
    <property type="entry name" value="Ig-like_fold"/>
</dbReference>
<keyword evidence="5" id="KW-0965">Cell junction</keyword>
<evidence type="ECO:0000256" key="7">
    <source>
        <dbReference type="ARBA" id="ARBA00023136"/>
    </source>
</evidence>
<dbReference type="OrthoDB" id="9450321at2759"/>
<keyword evidence="15" id="KW-1185">Reference proteome</keyword>
<protein>
    <submittedName>
        <fullName evidence="14">(Atlantic silverside) hypothetical protein</fullName>
    </submittedName>
</protein>
<dbReference type="GO" id="GO:0031016">
    <property type="term" value="P:pancreas development"/>
    <property type="evidence" value="ECO:0007669"/>
    <property type="project" value="TreeGrafter"/>
</dbReference>
<dbReference type="InterPro" id="IPR036179">
    <property type="entry name" value="Ig-like_dom_sf"/>
</dbReference>
<keyword evidence="3" id="KW-0796">Tight junction</keyword>
<feature type="compositionally biased region" description="Basic and acidic residues" evidence="11">
    <location>
        <begin position="500"/>
        <end position="511"/>
    </location>
</feature>
<proteinExistence type="inferred from homology"/>
<comment type="similarity">
    <text evidence="2">Belongs to the immunoglobulin superfamily. LISCH7 family.</text>
</comment>
<sequence>MRQSTDRASLERRAGMRRRRKEDESRQEMFVKLPCGIWKSFRWIFMLCLAGVFPSSCSGVNVFVRDERRYTILFQSVVLPCQYTSVSTQTAVVQWVYKSYCRDRTRDSFSYSDSLSGGLGGGGHAGGNGGVSGGYEAAGMAANYLDCSDNSRTVRTVASISGSSVTVSEFYKTRDISIINKADLRIGEVQWGDSGVYICKVVISDDLEGQNEASVELLVLGFSGVPEDLLPDFDLKIMPEWVFVVAVVLGSVLFLLLVGICWCQCCPHSCCCYVSCWCCPDTCCCPRHLYEAGKGIKTGTSTPQTPVYPPYFVSGVPTMVPIAPPSLVDKVSSVPPSDGTLVTAVPMHAVGLPYRVPSPQDQDSLRVLQYVEKQLAHFNPARSSSHQSSSLSELSSLHEGETSFRQTYRNVQKKALPAIPDRDPQPEPEPRGYRDDRSPEPQRHRHHPPSPHRYRQEPDPEGPDCPEEPLLPRRHSDDPPPSSQSHRVSRGQRQQNLSEEDQHSRWNPRSEHLHRKAYRSAGRTGSLDELEEFAASYKQRLDRGAERREDRGGDYEMELREFGRYPSYRHCPPQYYHNDEDEFSDREDLPRQNKTGRQNISPLPSPKKRRGTWERENSVPPPPTRGPSSTSSQEKDYDATFLNSLLERKAKLRGVGPGRSEDSDPPSRGSSKKSSGESGRHRSRSPGGRPEADPPTPASEPDRGRTDRPSPRPPPANPRPPQPPAHSLTVRREEPRDKSRKVSTLLSRDSLIV</sequence>
<dbReference type="AlphaFoldDB" id="A0A8S4A785"/>
<dbReference type="InterPro" id="IPR007110">
    <property type="entry name" value="Ig-like_dom"/>
</dbReference>
<gene>
    <name evidence="14" type="ORF">MMEN_LOCUS758</name>
</gene>
<dbReference type="Proteomes" id="UP000677803">
    <property type="component" value="Unassembled WGS sequence"/>
</dbReference>
<accession>A0A8S4A785</accession>
<comment type="subcellular location">
    <subcellularLocation>
        <location evidence="1">Cell junction</location>
        <location evidence="1">Tight junction</location>
    </subcellularLocation>
    <subcellularLocation>
        <location evidence="10">Endomembrane system</location>
        <topology evidence="10">Single-pass type I membrane protein</topology>
    </subcellularLocation>
</comment>
<dbReference type="EMBL" id="CAJRST010000001">
    <property type="protein sequence ID" value="CAG5858299.1"/>
    <property type="molecule type" value="Genomic_DNA"/>
</dbReference>
<dbReference type="GO" id="GO:0005923">
    <property type="term" value="C:bicellular tight junction"/>
    <property type="evidence" value="ECO:0007669"/>
    <property type="project" value="UniProtKB-SubCell"/>
</dbReference>
<keyword evidence="6 12" id="KW-1133">Transmembrane helix</keyword>
<feature type="compositionally biased region" description="Basic and acidic residues" evidence="11">
    <location>
        <begin position="700"/>
        <end position="710"/>
    </location>
</feature>
<evidence type="ECO:0000256" key="12">
    <source>
        <dbReference type="SAM" id="Phobius"/>
    </source>
</evidence>